<evidence type="ECO:0000313" key="2">
    <source>
        <dbReference type="EMBL" id="TET11711.1"/>
    </source>
</evidence>
<evidence type="ECO:0008006" key="4">
    <source>
        <dbReference type="Google" id="ProtNLM"/>
    </source>
</evidence>
<dbReference type="EMBL" id="SOKJ01000132">
    <property type="protein sequence ID" value="TET11711.1"/>
    <property type="molecule type" value="Genomic_DNA"/>
</dbReference>
<feature type="transmembrane region" description="Helical" evidence="1">
    <location>
        <begin position="6"/>
        <end position="24"/>
    </location>
</feature>
<accession>A0A523S1H9</accession>
<dbReference type="InterPro" id="IPR014717">
    <property type="entry name" value="Transl_elong_EF1B/ribsomal_bS6"/>
</dbReference>
<proteinExistence type="predicted"/>
<dbReference type="Gene3D" id="3.30.70.60">
    <property type="match status" value="1"/>
</dbReference>
<dbReference type="Proteomes" id="UP000316360">
    <property type="component" value="Unassembled WGS sequence"/>
</dbReference>
<comment type="caution">
    <text evidence="2">The sequence shown here is derived from an EMBL/GenBank/DDBJ whole genome shotgun (WGS) entry which is preliminary data.</text>
</comment>
<evidence type="ECO:0000313" key="3">
    <source>
        <dbReference type="Proteomes" id="UP000316360"/>
    </source>
</evidence>
<keyword evidence="1" id="KW-0472">Membrane</keyword>
<evidence type="ECO:0000256" key="1">
    <source>
        <dbReference type="SAM" id="Phobius"/>
    </source>
</evidence>
<reference evidence="2 3" key="1">
    <citation type="submission" date="2019-03" db="EMBL/GenBank/DDBJ databases">
        <title>Metabolic potential of uncultured bacteria and archaea associated with petroleum seepage in deep-sea sediments.</title>
        <authorList>
            <person name="Dong X."/>
            <person name="Hubert C."/>
        </authorList>
    </citation>
    <scope>NUCLEOTIDE SEQUENCE [LARGE SCALE GENOMIC DNA]</scope>
    <source>
        <strain evidence="2">E44_bin7</strain>
    </source>
</reference>
<name>A0A523S1H9_UNCAE</name>
<keyword evidence="1" id="KW-1133">Transmembrane helix</keyword>
<sequence>MDRKIWFLILAGGISLVLLYFLAVRTQESELRRIKLTLEEKKAFRSELEAFSSLISELEEKKALISESLSRFLTKEKEEKVDLVVPAILMEIAKVSEVDVVSIRLSSEERGENLLISFWDTSLQGSYDQLGKFISRVESSREFYRIETLAISSERNLFQYKARLTVSTIGLLSEG</sequence>
<gene>
    <name evidence="2" type="ORF">E3J84_02540</name>
</gene>
<dbReference type="AlphaFoldDB" id="A0A523S1H9"/>
<protein>
    <recommendedName>
        <fullName evidence="4">Type 4a pilus biogenesis protein PilO</fullName>
    </recommendedName>
</protein>
<organism evidence="2 3">
    <name type="scientific">Aerophobetes bacterium</name>
    <dbReference type="NCBI Taxonomy" id="2030807"/>
    <lineage>
        <taxon>Bacteria</taxon>
        <taxon>Candidatus Aerophobota</taxon>
    </lineage>
</organism>
<keyword evidence="1" id="KW-0812">Transmembrane</keyword>